<dbReference type="NCBIfam" id="TIGR02795">
    <property type="entry name" value="tol_pal_ybgF"/>
    <property type="match status" value="1"/>
</dbReference>
<protein>
    <recommendedName>
        <fullName evidence="1">Cell division coordinator CpoB</fullName>
    </recommendedName>
</protein>
<sequence length="282" mass="29230" precursor="true">MLRALTLSAALLISAAIPGFAQDANRAQTLADIKTQLGQLQSEIDGLRQQLKSSGAAGLQQAGGSSALERMDSMELSLSHLTDRVEETENKINRVVADGTNRVGDLEYRVCEMEERCDISTLGKTKPLGGGSGDSTAVNSVTAPAPDSAPAGPDLAINEKSDFEAGKKAYDAGDYASAADLLETFKETYPGSPLMGDALYYRGDALSKEGDTANAARAWLAGFSADPSGKRAGDNLLSLGKALGKLGQTSEACTTLAQVGARFSGSSAAMEAQTARQSLGCQ</sequence>
<feature type="coiled-coil region" evidence="1">
    <location>
        <begin position="30"/>
        <end position="98"/>
    </location>
</feature>
<dbReference type="EMBL" id="JBFRYC010000003">
    <property type="protein sequence ID" value="MEX1661642.1"/>
    <property type="molecule type" value="Genomic_DNA"/>
</dbReference>
<keyword evidence="4" id="KW-1185">Reference proteome</keyword>
<accession>A0ABV3TJE9</accession>
<evidence type="ECO:0000313" key="3">
    <source>
        <dbReference type="EMBL" id="MEX1661642.1"/>
    </source>
</evidence>
<comment type="caution">
    <text evidence="3">The sequence shown here is derived from an EMBL/GenBank/DDBJ whole genome shotgun (WGS) entry which is preliminary data.</text>
</comment>
<keyword evidence="1" id="KW-0175">Coiled coil</keyword>
<dbReference type="Pfam" id="PF13174">
    <property type="entry name" value="TPR_6"/>
    <property type="match status" value="2"/>
</dbReference>
<dbReference type="InterPro" id="IPR019734">
    <property type="entry name" value="TPR_rpt"/>
</dbReference>
<keyword evidence="1" id="KW-0131">Cell cycle</keyword>
<comment type="similarity">
    <text evidence="1">Belongs to the CpoB family.</text>
</comment>
<gene>
    <name evidence="3" type="primary">ybgF</name>
    <name evidence="1" type="synonym">cpoB</name>
    <name evidence="3" type="ORF">AB4874_08220</name>
</gene>
<keyword evidence="1" id="KW-0732">Signal</keyword>
<dbReference type="HAMAP" id="MF_02066">
    <property type="entry name" value="CpoB"/>
    <property type="match status" value="1"/>
</dbReference>
<feature type="chain" id="PRO_5044898418" description="Cell division coordinator CpoB" evidence="1">
    <location>
        <begin position="22"/>
        <end position="282"/>
    </location>
</feature>
<dbReference type="InterPro" id="IPR011990">
    <property type="entry name" value="TPR-like_helical_dom_sf"/>
</dbReference>
<dbReference type="SUPFAM" id="SSF48452">
    <property type="entry name" value="TPR-like"/>
    <property type="match status" value="1"/>
</dbReference>
<keyword evidence="1" id="KW-0132">Cell division</keyword>
<organism evidence="3 4">
    <name type="scientific">Thioclava arctica</name>
    <dbReference type="NCBI Taxonomy" id="3238301"/>
    <lineage>
        <taxon>Bacteria</taxon>
        <taxon>Pseudomonadati</taxon>
        <taxon>Pseudomonadota</taxon>
        <taxon>Alphaproteobacteria</taxon>
        <taxon>Rhodobacterales</taxon>
        <taxon>Paracoccaceae</taxon>
        <taxon>Thioclava</taxon>
    </lineage>
</organism>
<evidence type="ECO:0000256" key="1">
    <source>
        <dbReference type="HAMAP-Rule" id="MF_02066"/>
    </source>
</evidence>
<dbReference type="InterPro" id="IPR014162">
    <property type="entry name" value="CpoB_C"/>
</dbReference>
<proteinExistence type="inferred from homology"/>
<name>A0ABV3TJE9_9RHOB</name>
<dbReference type="InterPro" id="IPR034706">
    <property type="entry name" value="CpoB"/>
</dbReference>
<comment type="function">
    <text evidence="1">Mediates coordination of peptidoglycan synthesis and outer membrane constriction during cell division.</text>
</comment>
<feature type="signal peptide" evidence="1">
    <location>
        <begin position="1"/>
        <end position="21"/>
    </location>
</feature>
<evidence type="ECO:0000313" key="4">
    <source>
        <dbReference type="Proteomes" id="UP001557465"/>
    </source>
</evidence>
<dbReference type="Proteomes" id="UP001557465">
    <property type="component" value="Unassembled WGS sequence"/>
</dbReference>
<dbReference type="RefSeq" id="WP_368391620.1">
    <property type="nucleotide sequence ID" value="NZ_JBFRYC010000003.1"/>
</dbReference>
<feature type="compositionally biased region" description="Low complexity" evidence="2">
    <location>
        <begin position="143"/>
        <end position="154"/>
    </location>
</feature>
<evidence type="ECO:0000256" key="2">
    <source>
        <dbReference type="SAM" id="MobiDB-lite"/>
    </source>
</evidence>
<dbReference type="Gene3D" id="1.25.40.10">
    <property type="entry name" value="Tetratricopeptide repeat domain"/>
    <property type="match status" value="1"/>
</dbReference>
<feature type="region of interest" description="Disordered" evidence="2">
    <location>
        <begin position="122"/>
        <end position="154"/>
    </location>
</feature>
<keyword evidence="1" id="KW-0574">Periplasm</keyword>
<comment type="subcellular location">
    <subcellularLocation>
        <location evidence="1">Periplasm</location>
    </subcellularLocation>
</comment>
<reference evidence="3 4" key="1">
    <citation type="journal article" date="2011" name="Int. J. Syst. Evol. Microbiol.">
        <title>Zhongshania antarctica gen. nov., sp. nov. and Zhongshania guokunii sp. nov., gammaproteobacteria respectively isolated from coastal attached (fast) ice and surface seawater of the Antarctic.</title>
        <authorList>
            <person name="Li H.J."/>
            <person name="Zhang X.Y."/>
            <person name="Chen C.X."/>
            <person name="Zhang Y.J."/>
            <person name="Gao Z.M."/>
            <person name="Yu Y."/>
            <person name="Chen X.L."/>
            <person name="Chen B."/>
            <person name="Zhang Y.Z."/>
        </authorList>
    </citation>
    <scope>NUCLEOTIDE SEQUENCE [LARGE SCALE GENOMIC DNA]</scope>
    <source>
        <strain evidence="3 4">15-R06ZXC-3</strain>
    </source>
</reference>